<dbReference type="EMBL" id="UINC01031433">
    <property type="protein sequence ID" value="SVB17470.1"/>
    <property type="molecule type" value="Genomic_DNA"/>
</dbReference>
<proteinExistence type="predicted"/>
<feature type="domain" description="DUF6810" evidence="1">
    <location>
        <begin position="50"/>
        <end position="180"/>
    </location>
</feature>
<evidence type="ECO:0000313" key="2">
    <source>
        <dbReference type="EMBL" id="SVB17470.1"/>
    </source>
</evidence>
<protein>
    <recommendedName>
        <fullName evidence="1">DUF6810 domain-containing protein</fullName>
    </recommendedName>
</protein>
<sequence length="181" mass="20034">MTKTFLLITVLLVTIMTVNCVGGNQSTDSTGNLDSAEYINLFPDKIYSEEDFDHPSVKFNKKYDVSELPLAISAKRIIFNKKYVEARLYETSDTADTEGKTYAESVTGPDGVVSGDAVMWKEKERDRRKCVPKAGLSEAGCDQVARYGGFLISGNMVLLCEGLDMADAHNLCQKLIEQLNE</sequence>
<gene>
    <name evidence="2" type="ORF">METZ01_LOCUS170324</name>
</gene>
<organism evidence="2">
    <name type="scientific">marine metagenome</name>
    <dbReference type="NCBI Taxonomy" id="408172"/>
    <lineage>
        <taxon>unclassified sequences</taxon>
        <taxon>metagenomes</taxon>
        <taxon>ecological metagenomes</taxon>
    </lineage>
</organism>
<reference evidence="2" key="1">
    <citation type="submission" date="2018-05" db="EMBL/GenBank/DDBJ databases">
        <authorList>
            <person name="Lanie J.A."/>
            <person name="Ng W.-L."/>
            <person name="Kazmierczak K.M."/>
            <person name="Andrzejewski T.M."/>
            <person name="Davidsen T.M."/>
            <person name="Wayne K.J."/>
            <person name="Tettelin H."/>
            <person name="Glass J.I."/>
            <person name="Rusch D."/>
            <person name="Podicherti R."/>
            <person name="Tsui H.-C.T."/>
            <person name="Winkler M.E."/>
        </authorList>
    </citation>
    <scope>NUCLEOTIDE SEQUENCE</scope>
</reference>
<evidence type="ECO:0000259" key="1">
    <source>
        <dbReference type="Pfam" id="PF20650"/>
    </source>
</evidence>
<name>A0A382BUI6_9ZZZZ</name>
<dbReference type="Pfam" id="PF20650">
    <property type="entry name" value="DUF6810"/>
    <property type="match status" value="1"/>
</dbReference>
<dbReference type="AlphaFoldDB" id="A0A382BUI6"/>
<dbReference type="InterPro" id="IPR049216">
    <property type="entry name" value="DUF6810"/>
</dbReference>
<accession>A0A382BUI6</accession>